<gene>
    <name evidence="3" type="ORF">CTI12_AA387750</name>
</gene>
<protein>
    <recommendedName>
        <fullName evidence="2">DUF7866 domain-containing protein</fullName>
    </recommendedName>
</protein>
<proteinExistence type="predicted"/>
<evidence type="ECO:0000313" key="4">
    <source>
        <dbReference type="Proteomes" id="UP000245207"/>
    </source>
</evidence>
<accession>A0A2U1MEG9</accession>
<evidence type="ECO:0000259" key="2">
    <source>
        <dbReference type="Pfam" id="PF25268"/>
    </source>
</evidence>
<evidence type="ECO:0000256" key="1">
    <source>
        <dbReference type="SAM" id="SignalP"/>
    </source>
</evidence>
<feature type="signal peptide" evidence="1">
    <location>
        <begin position="1"/>
        <end position="18"/>
    </location>
</feature>
<reference evidence="3 4" key="1">
    <citation type="journal article" date="2018" name="Mol. Plant">
        <title>The genome of Artemisia annua provides insight into the evolution of Asteraceae family and artemisinin biosynthesis.</title>
        <authorList>
            <person name="Shen Q."/>
            <person name="Zhang L."/>
            <person name="Liao Z."/>
            <person name="Wang S."/>
            <person name="Yan T."/>
            <person name="Shi P."/>
            <person name="Liu M."/>
            <person name="Fu X."/>
            <person name="Pan Q."/>
            <person name="Wang Y."/>
            <person name="Lv Z."/>
            <person name="Lu X."/>
            <person name="Zhang F."/>
            <person name="Jiang W."/>
            <person name="Ma Y."/>
            <person name="Chen M."/>
            <person name="Hao X."/>
            <person name="Li L."/>
            <person name="Tang Y."/>
            <person name="Lv G."/>
            <person name="Zhou Y."/>
            <person name="Sun X."/>
            <person name="Brodelius P.E."/>
            <person name="Rose J.K.C."/>
            <person name="Tang K."/>
        </authorList>
    </citation>
    <scope>NUCLEOTIDE SEQUENCE [LARGE SCALE GENOMIC DNA]</scope>
    <source>
        <strain evidence="4">cv. Huhao1</strain>
        <tissue evidence="3">Leaf</tissue>
    </source>
</reference>
<dbReference type="EMBL" id="PKPP01005563">
    <property type="protein sequence ID" value="PWA59659.1"/>
    <property type="molecule type" value="Genomic_DNA"/>
</dbReference>
<dbReference type="PANTHER" id="PTHR33786:SF5">
    <property type="entry name" value="EXPRESSED PROTEIN"/>
    <property type="match status" value="1"/>
</dbReference>
<dbReference type="AlphaFoldDB" id="A0A2U1MEG9"/>
<dbReference type="PANTHER" id="PTHR33786">
    <property type="entry name" value="UBIQUITIN CARBOXYL-TERMINAL HYDROLASE"/>
    <property type="match status" value="1"/>
</dbReference>
<dbReference type="STRING" id="35608.A0A2U1MEG9"/>
<keyword evidence="1" id="KW-0732">Signal</keyword>
<feature type="domain" description="DUF7866" evidence="2">
    <location>
        <begin position="55"/>
        <end position="109"/>
    </location>
</feature>
<dbReference type="Pfam" id="PF25268">
    <property type="entry name" value="DUF7866"/>
    <property type="match status" value="1"/>
</dbReference>
<dbReference type="OrthoDB" id="1683103at2759"/>
<name>A0A2U1MEG9_ARTAN</name>
<organism evidence="3 4">
    <name type="scientific">Artemisia annua</name>
    <name type="common">Sweet wormwood</name>
    <dbReference type="NCBI Taxonomy" id="35608"/>
    <lineage>
        <taxon>Eukaryota</taxon>
        <taxon>Viridiplantae</taxon>
        <taxon>Streptophyta</taxon>
        <taxon>Embryophyta</taxon>
        <taxon>Tracheophyta</taxon>
        <taxon>Spermatophyta</taxon>
        <taxon>Magnoliopsida</taxon>
        <taxon>eudicotyledons</taxon>
        <taxon>Gunneridae</taxon>
        <taxon>Pentapetalae</taxon>
        <taxon>asterids</taxon>
        <taxon>campanulids</taxon>
        <taxon>Asterales</taxon>
        <taxon>Asteraceae</taxon>
        <taxon>Asteroideae</taxon>
        <taxon>Anthemideae</taxon>
        <taxon>Artemisiinae</taxon>
        <taxon>Artemisia</taxon>
    </lineage>
</organism>
<dbReference type="Proteomes" id="UP000245207">
    <property type="component" value="Unassembled WGS sequence"/>
</dbReference>
<sequence length="111" mass="12200">MGSYTLLLLLLFICYTHSVVVKENSTRDAIAVPDVGRIEYRILEMTEMGSRRKLNPFQVCLACRCCVVATDPTTCSNMPCCFGIDCQLPNKPFGVCAFVPKTCNCTSCAST</sequence>
<feature type="chain" id="PRO_5015656860" description="DUF7866 domain-containing protein" evidence="1">
    <location>
        <begin position="19"/>
        <end position="111"/>
    </location>
</feature>
<dbReference type="InterPro" id="IPR057188">
    <property type="entry name" value="DUF7866"/>
</dbReference>
<evidence type="ECO:0000313" key="3">
    <source>
        <dbReference type="EMBL" id="PWA59659.1"/>
    </source>
</evidence>
<comment type="caution">
    <text evidence="3">The sequence shown here is derived from an EMBL/GenBank/DDBJ whole genome shotgun (WGS) entry which is preliminary data.</text>
</comment>
<keyword evidence="4" id="KW-1185">Reference proteome</keyword>